<evidence type="ECO:0000313" key="8">
    <source>
        <dbReference type="EMBL" id="KAG9455489.1"/>
    </source>
</evidence>
<sequence>MKADLMIPYQNLFFHALFSLCIAFIITTLGIPVRWLQGLHTYVHPENLGNDGPRGNVRAAIRPPSSSDMGDLGANAFHTFSDHKRRSSRSKEKFEFDETNAQIYRLRLVDAHLRSRLFFGDFNLATIYSIAASLNLLLHHFLPAPENNDRFLSGGSAVPVGLGLLAISKIVVIWAKISFDKSASKRSDKQLSILLALLGFLTVLLVILVAAPSCFDFEFHSLHGSPVLILAICAGAVTSFLSLAAGKIARSFWLGTDQLRWNLSVISCGTFSRILLYTSIFMAVFASSLWVNPVVEIFVRKEGSPAGWPTTEVLSGRMGMVRPDFMKFRVWCLLVSAILQLLVLRPMLQMYLNEAVLSWYQRLHSSKVPDLDYSRAKMFLHNYYFCLVVLQFFAAPMLVLLFTGLSVMRGNLFQDFPFIRSLTHLSSATKEVALFMAWWVLFVWTAFTSGSLLLYRLGFSFVS</sequence>
<evidence type="ECO:0000256" key="1">
    <source>
        <dbReference type="ARBA" id="ARBA00004141"/>
    </source>
</evidence>
<feature type="transmembrane region" description="Helical" evidence="7">
    <location>
        <begin position="12"/>
        <end position="31"/>
    </location>
</feature>
<dbReference type="PANTHER" id="PTHR13624">
    <property type="entry name" value="RE42071P"/>
    <property type="match status" value="1"/>
</dbReference>
<feature type="transmembrane region" description="Helical" evidence="7">
    <location>
        <begin position="383"/>
        <end position="408"/>
    </location>
</feature>
<dbReference type="AlphaFoldDB" id="A0AAV7F3K8"/>
<comment type="subcellular location">
    <subcellularLocation>
        <location evidence="1">Membrane</location>
        <topology evidence="1">Multi-pass membrane protein</topology>
    </subcellularLocation>
</comment>
<feature type="transmembrane region" description="Helical" evidence="7">
    <location>
        <begin position="158"/>
        <end position="179"/>
    </location>
</feature>
<proteinExistence type="inferred from homology"/>
<dbReference type="PANTHER" id="PTHR13624:SF6">
    <property type="entry name" value="EMEI"/>
    <property type="match status" value="1"/>
</dbReference>
<protein>
    <recommendedName>
        <fullName evidence="10">Transmembrane protein 161B</fullName>
    </recommendedName>
</protein>
<keyword evidence="6" id="KW-0325">Glycoprotein</keyword>
<name>A0AAV7F3K8_ARIFI</name>
<dbReference type="EMBL" id="JAINDJ010000003">
    <property type="protein sequence ID" value="KAG9455489.1"/>
    <property type="molecule type" value="Genomic_DNA"/>
</dbReference>
<evidence type="ECO:0000256" key="6">
    <source>
        <dbReference type="ARBA" id="ARBA00023180"/>
    </source>
</evidence>
<evidence type="ECO:0008006" key="10">
    <source>
        <dbReference type="Google" id="ProtNLM"/>
    </source>
</evidence>
<evidence type="ECO:0000256" key="2">
    <source>
        <dbReference type="ARBA" id="ARBA00009706"/>
    </source>
</evidence>
<keyword evidence="4 7" id="KW-1133">Transmembrane helix</keyword>
<evidence type="ECO:0000256" key="7">
    <source>
        <dbReference type="SAM" id="Phobius"/>
    </source>
</evidence>
<gene>
    <name evidence="8" type="ORF">H6P81_008393</name>
</gene>
<comment type="similarity">
    <text evidence="2">Belongs to the TMEM161 family.</text>
</comment>
<evidence type="ECO:0000256" key="4">
    <source>
        <dbReference type="ARBA" id="ARBA00022989"/>
    </source>
</evidence>
<evidence type="ECO:0000256" key="3">
    <source>
        <dbReference type="ARBA" id="ARBA00022692"/>
    </source>
</evidence>
<evidence type="ECO:0000256" key="5">
    <source>
        <dbReference type="ARBA" id="ARBA00023136"/>
    </source>
</evidence>
<feature type="transmembrane region" description="Helical" evidence="7">
    <location>
        <begin position="191"/>
        <end position="215"/>
    </location>
</feature>
<reference evidence="8 9" key="1">
    <citation type="submission" date="2021-07" db="EMBL/GenBank/DDBJ databases">
        <title>The Aristolochia fimbriata genome: insights into angiosperm evolution, floral development and chemical biosynthesis.</title>
        <authorList>
            <person name="Jiao Y."/>
        </authorList>
    </citation>
    <scope>NUCLEOTIDE SEQUENCE [LARGE SCALE GENOMIC DNA]</scope>
    <source>
        <strain evidence="8">IBCAS-2021</strain>
        <tissue evidence="8">Leaf</tissue>
    </source>
</reference>
<keyword evidence="9" id="KW-1185">Reference proteome</keyword>
<evidence type="ECO:0000313" key="9">
    <source>
        <dbReference type="Proteomes" id="UP000825729"/>
    </source>
</evidence>
<comment type="caution">
    <text evidence="8">The sequence shown here is derived from an EMBL/GenBank/DDBJ whole genome shotgun (WGS) entry which is preliminary data.</text>
</comment>
<feature type="transmembrane region" description="Helical" evidence="7">
    <location>
        <begin position="432"/>
        <end position="455"/>
    </location>
</feature>
<dbReference type="Proteomes" id="UP000825729">
    <property type="component" value="Unassembled WGS sequence"/>
</dbReference>
<dbReference type="Pfam" id="PF10268">
    <property type="entry name" value="Tmemb_161AB"/>
    <property type="match status" value="1"/>
</dbReference>
<keyword evidence="3 7" id="KW-0812">Transmembrane</keyword>
<feature type="transmembrane region" description="Helical" evidence="7">
    <location>
        <begin position="270"/>
        <end position="291"/>
    </location>
</feature>
<keyword evidence="5 7" id="KW-0472">Membrane</keyword>
<organism evidence="8 9">
    <name type="scientific">Aristolochia fimbriata</name>
    <name type="common">White veined hardy Dutchman's pipe vine</name>
    <dbReference type="NCBI Taxonomy" id="158543"/>
    <lineage>
        <taxon>Eukaryota</taxon>
        <taxon>Viridiplantae</taxon>
        <taxon>Streptophyta</taxon>
        <taxon>Embryophyta</taxon>
        <taxon>Tracheophyta</taxon>
        <taxon>Spermatophyta</taxon>
        <taxon>Magnoliopsida</taxon>
        <taxon>Magnoliidae</taxon>
        <taxon>Piperales</taxon>
        <taxon>Aristolochiaceae</taxon>
        <taxon>Aristolochia</taxon>
    </lineage>
</organism>
<feature type="transmembrane region" description="Helical" evidence="7">
    <location>
        <begin position="227"/>
        <end position="249"/>
    </location>
</feature>
<accession>A0AAV7F3K8</accession>
<feature type="transmembrane region" description="Helical" evidence="7">
    <location>
        <begin position="328"/>
        <end position="344"/>
    </location>
</feature>
<dbReference type="InterPro" id="IPR019395">
    <property type="entry name" value="Transmembrane_161A/B"/>
</dbReference>
<dbReference type="GO" id="GO:0016020">
    <property type="term" value="C:membrane"/>
    <property type="evidence" value="ECO:0007669"/>
    <property type="project" value="UniProtKB-SubCell"/>
</dbReference>